<evidence type="ECO:0000313" key="2">
    <source>
        <dbReference type="EMBL" id="SVD13294.1"/>
    </source>
</evidence>
<accession>A0A382STQ6</accession>
<name>A0A382STQ6_9ZZZZ</name>
<organism evidence="2">
    <name type="scientific">marine metagenome</name>
    <dbReference type="NCBI Taxonomy" id="408172"/>
    <lineage>
        <taxon>unclassified sequences</taxon>
        <taxon>metagenomes</taxon>
        <taxon>ecological metagenomes</taxon>
    </lineage>
</organism>
<protein>
    <recommendedName>
        <fullName evidence="3">Toxin-antitoxin system YwqK family antitoxin</fullName>
    </recommendedName>
</protein>
<proteinExistence type="predicted"/>
<feature type="region of interest" description="Disordered" evidence="1">
    <location>
        <begin position="91"/>
        <end position="110"/>
    </location>
</feature>
<evidence type="ECO:0008006" key="3">
    <source>
        <dbReference type="Google" id="ProtNLM"/>
    </source>
</evidence>
<reference evidence="2" key="1">
    <citation type="submission" date="2018-05" db="EMBL/GenBank/DDBJ databases">
        <authorList>
            <person name="Lanie J.A."/>
            <person name="Ng W.-L."/>
            <person name="Kazmierczak K.M."/>
            <person name="Andrzejewski T.M."/>
            <person name="Davidsen T.M."/>
            <person name="Wayne K.J."/>
            <person name="Tettelin H."/>
            <person name="Glass J.I."/>
            <person name="Rusch D."/>
            <person name="Podicherti R."/>
            <person name="Tsui H.-C.T."/>
            <person name="Winkler M.E."/>
        </authorList>
    </citation>
    <scope>NUCLEOTIDE SEQUENCE</scope>
</reference>
<dbReference type="AlphaFoldDB" id="A0A382STQ6"/>
<dbReference type="PROSITE" id="PS51257">
    <property type="entry name" value="PROKAR_LIPOPROTEIN"/>
    <property type="match status" value="1"/>
</dbReference>
<dbReference type="SUPFAM" id="SSF82185">
    <property type="entry name" value="Histone H3 K4-specific methyltransferase SET7/9 N-terminal domain"/>
    <property type="match status" value="1"/>
</dbReference>
<dbReference type="EMBL" id="UINC01131535">
    <property type="protein sequence ID" value="SVD13294.1"/>
    <property type="molecule type" value="Genomic_DNA"/>
</dbReference>
<dbReference type="InterPro" id="IPR011652">
    <property type="entry name" value="MORN_2"/>
</dbReference>
<dbReference type="Pfam" id="PF07661">
    <property type="entry name" value="MORN_2"/>
    <property type="match status" value="3"/>
</dbReference>
<gene>
    <name evidence="2" type="ORF">METZ01_LOCUS366148</name>
</gene>
<sequence length="184" mass="21652">MKKLLTILCLVLLVSCSNEPPPEVFFYELDERQGIKYEVNSNTPFTGSSVDYYENGLRVENGKVQVNYTGLRYRYNYKDGKQDGLSEDFHENGQLDRRDNYKDGKQDGLSEDFRENGQLYSRKNYKDGKEEGLTEEFWENGQLQFRINFKNGKEDGLWEYFDENGTQTSCYKNDEEVDMSYCED</sequence>
<dbReference type="Gene3D" id="3.90.930.1">
    <property type="match status" value="1"/>
</dbReference>
<evidence type="ECO:0000256" key="1">
    <source>
        <dbReference type="SAM" id="MobiDB-lite"/>
    </source>
</evidence>